<dbReference type="AlphaFoldDB" id="A0AAW0SV01"/>
<dbReference type="InterPro" id="IPR015919">
    <property type="entry name" value="Cadherin-like_sf"/>
</dbReference>
<evidence type="ECO:0000256" key="4">
    <source>
        <dbReference type="ARBA" id="ARBA00022837"/>
    </source>
</evidence>
<feature type="domain" description="Cadherin" evidence="9">
    <location>
        <begin position="299"/>
        <end position="406"/>
    </location>
</feature>
<dbReference type="Proteomes" id="UP001487740">
    <property type="component" value="Unassembled WGS sequence"/>
</dbReference>
<dbReference type="EMBL" id="JARAKH010000045">
    <property type="protein sequence ID" value="KAK8378540.1"/>
    <property type="molecule type" value="Genomic_DNA"/>
</dbReference>
<comment type="caution">
    <text evidence="10">The sequence shown here is derived from an EMBL/GenBank/DDBJ whole genome shotgun (WGS) entry which is preliminary data.</text>
</comment>
<organism evidence="10 11">
    <name type="scientific">Scylla paramamosain</name>
    <name type="common">Mud crab</name>
    <dbReference type="NCBI Taxonomy" id="85552"/>
    <lineage>
        <taxon>Eukaryota</taxon>
        <taxon>Metazoa</taxon>
        <taxon>Ecdysozoa</taxon>
        <taxon>Arthropoda</taxon>
        <taxon>Crustacea</taxon>
        <taxon>Multicrustacea</taxon>
        <taxon>Malacostraca</taxon>
        <taxon>Eumalacostraca</taxon>
        <taxon>Eucarida</taxon>
        <taxon>Decapoda</taxon>
        <taxon>Pleocyemata</taxon>
        <taxon>Brachyura</taxon>
        <taxon>Eubrachyura</taxon>
        <taxon>Portunoidea</taxon>
        <taxon>Portunidae</taxon>
        <taxon>Portuninae</taxon>
        <taxon>Scylla</taxon>
    </lineage>
</organism>
<dbReference type="GO" id="GO:0005509">
    <property type="term" value="F:calcium ion binding"/>
    <property type="evidence" value="ECO:0007669"/>
    <property type="project" value="UniProtKB-UniRule"/>
</dbReference>
<dbReference type="PROSITE" id="PS50268">
    <property type="entry name" value="CADHERIN_2"/>
    <property type="match status" value="4"/>
</dbReference>
<feature type="domain" description="Cadherin" evidence="9">
    <location>
        <begin position="2"/>
        <end position="107"/>
    </location>
</feature>
<dbReference type="GO" id="GO:0005886">
    <property type="term" value="C:plasma membrane"/>
    <property type="evidence" value="ECO:0007669"/>
    <property type="project" value="InterPro"/>
</dbReference>
<evidence type="ECO:0000256" key="1">
    <source>
        <dbReference type="ARBA" id="ARBA00004370"/>
    </source>
</evidence>
<name>A0AAW0SV01_SCYPA</name>
<dbReference type="PANTHER" id="PTHR24026">
    <property type="entry name" value="FAT ATYPICAL CADHERIN-RELATED"/>
    <property type="match status" value="1"/>
</dbReference>
<comment type="subcellular location">
    <subcellularLocation>
        <location evidence="1">Membrane</location>
    </subcellularLocation>
</comment>
<evidence type="ECO:0000256" key="2">
    <source>
        <dbReference type="ARBA" id="ARBA00022692"/>
    </source>
</evidence>
<dbReference type="SMART" id="SM00112">
    <property type="entry name" value="CA"/>
    <property type="match status" value="3"/>
</dbReference>
<gene>
    <name evidence="10" type="ORF">O3P69_011204</name>
</gene>
<dbReference type="CDD" id="cd11304">
    <property type="entry name" value="Cadherin_repeat"/>
    <property type="match status" value="4"/>
</dbReference>
<feature type="transmembrane region" description="Helical" evidence="8">
    <location>
        <begin position="629"/>
        <end position="656"/>
    </location>
</feature>
<dbReference type="PROSITE" id="PS00232">
    <property type="entry name" value="CADHERIN_1"/>
    <property type="match status" value="1"/>
</dbReference>
<dbReference type="GO" id="GO:0060429">
    <property type="term" value="P:epithelium development"/>
    <property type="evidence" value="ECO:0007669"/>
    <property type="project" value="UniProtKB-ARBA"/>
</dbReference>
<keyword evidence="11" id="KW-1185">Reference proteome</keyword>
<feature type="domain" description="Cadherin" evidence="9">
    <location>
        <begin position="187"/>
        <end position="298"/>
    </location>
</feature>
<keyword evidence="5 8" id="KW-1133">Transmembrane helix</keyword>
<dbReference type="InterPro" id="IPR002126">
    <property type="entry name" value="Cadherin-like_dom"/>
</dbReference>
<keyword evidence="4 7" id="KW-0106">Calcium</keyword>
<reference evidence="10 11" key="1">
    <citation type="submission" date="2023-03" db="EMBL/GenBank/DDBJ databases">
        <title>High-quality genome of Scylla paramamosain provides insights in environmental adaptation.</title>
        <authorList>
            <person name="Zhang L."/>
        </authorList>
    </citation>
    <scope>NUCLEOTIDE SEQUENCE [LARGE SCALE GENOMIC DNA]</scope>
    <source>
        <strain evidence="10">LZ_2023a</strain>
        <tissue evidence="10">Muscle</tissue>
    </source>
</reference>
<feature type="domain" description="Cadherin" evidence="9">
    <location>
        <begin position="427"/>
        <end position="533"/>
    </location>
</feature>
<proteinExistence type="predicted"/>
<evidence type="ECO:0000313" key="11">
    <source>
        <dbReference type="Proteomes" id="UP001487740"/>
    </source>
</evidence>
<dbReference type="PRINTS" id="PR00205">
    <property type="entry name" value="CADHERIN"/>
</dbReference>
<dbReference type="Gene3D" id="2.60.40.60">
    <property type="entry name" value="Cadherins"/>
    <property type="match status" value="4"/>
</dbReference>
<dbReference type="GO" id="GO:0007156">
    <property type="term" value="P:homophilic cell adhesion via plasma membrane adhesion molecules"/>
    <property type="evidence" value="ECO:0007669"/>
    <property type="project" value="InterPro"/>
</dbReference>
<evidence type="ECO:0000256" key="6">
    <source>
        <dbReference type="ARBA" id="ARBA00023136"/>
    </source>
</evidence>
<evidence type="ECO:0000313" key="10">
    <source>
        <dbReference type="EMBL" id="KAK8378540.1"/>
    </source>
</evidence>
<evidence type="ECO:0000256" key="7">
    <source>
        <dbReference type="PROSITE-ProRule" id="PRU00043"/>
    </source>
</evidence>
<dbReference type="GO" id="GO:0009653">
    <property type="term" value="P:anatomical structure morphogenesis"/>
    <property type="evidence" value="ECO:0007669"/>
    <property type="project" value="UniProtKB-ARBA"/>
</dbReference>
<dbReference type="FunFam" id="2.60.40.60:FF:000020">
    <property type="entry name" value="Dachsous cadherin-related 1b"/>
    <property type="match status" value="1"/>
</dbReference>
<dbReference type="PANTHER" id="PTHR24026:SF96">
    <property type="entry name" value="CADHERIN-86C"/>
    <property type="match status" value="1"/>
</dbReference>
<protein>
    <recommendedName>
        <fullName evidence="9">Cadherin domain-containing protein</fullName>
    </recommendedName>
</protein>
<dbReference type="SUPFAM" id="SSF49313">
    <property type="entry name" value="Cadherin-like"/>
    <property type="match status" value="4"/>
</dbReference>
<sequence length="761" mass="85444">MVPEDASVGQFITSVIVKKKTDGPALSFILLGDTVSLFKISAKLNSFDSWRAEVVLQGKLDYETRNLHPLEVCAKNPYTNERFDTRNIVCVSVSVLVEDRQDRPPIFLHAPPITRITSETLKVSSITLENTVNRLLEAMVTFEPILVTVTAVEMEEERTRAPRDSYSSSVEIAFVIMDSDMMIPKFTYQQYVGEVRENSQPGTAVTFPDTTFLKSGLKGVFALRLEGDEGIFTVEPSVVRDSGDISIKVKNTALLDYEERPHIEFQMIARQVSGSGQSSSSAQLRVNLIDLNDNSPVFTQSVYRTEVYENITSGTSIIRVEARDADGGSFGTVRYTRLEGDMADRLELDAYSGLISRNNDILSFDRERKAELHLRVRATDNSGAGNEAHSNVILVLRDVNDEAPVFQHTVYQGVMKPDQTGLRSPIQVQAVDRDAEEPNNQVRYRLDPSSYSSYFSVDALTGELKVIQALSYPQVSSISDPRDQRTYDEEVINLSITAYDLGTPQQTQNVPVQIFREEFVERFITFIYPRPKIEVELKREEIETMLRTLTGGNAQIRTVEHFTTQDTSRFPDALPYEPVKSIVTALVRNNVNTVVDIEKILKQLNGTQPVACRLEGVQLTSVQGERDSYLAGVVILCVLLALIFLLIILCYMWSICPLYRVRKSRKVMADEGGPDSERVSYIRVDERGGYRGYEEERTWWDYLPACCTDAALYLGVTPPKRGGGRMAWSGDERQRYWQFGGGGEGVPVDERVIGVAAPRRA</sequence>
<keyword evidence="3" id="KW-0677">Repeat</keyword>
<keyword evidence="2 8" id="KW-0812">Transmembrane</keyword>
<evidence type="ECO:0000256" key="3">
    <source>
        <dbReference type="ARBA" id="ARBA00022737"/>
    </source>
</evidence>
<dbReference type="Pfam" id="PF00028">
    <property type="entry name" value="Cadherin"/>
    <property type="match status" value="2"/>
</dbReference>
<keyword evidence="6 8" id="KW-0472">Membrane</keyword>
<evidence type="ECO:0000256" key="8">
    <source>
        <dbReference type="SAM" id="Phobius"/>
    </source>
</evidence>
<dbReference type="InterPro" id="IPR020894">
    <property type="entry name" value="Cadherin_CS"/>
</dbReference>
<evidence type="ECO:0000256" key="5">
    <source>
        <dbReference type="ARBA" id="ARBA00022989"/>
    </source>
</evidence>
<accession>A0AAW0SV01</accession>
<evidence type="ECO:0000259" key="9">
    <source>
        <dbReference type="PROSITE" id="PS50268"/>
    </source>
</evidence>